<evidence type="ECO:0000313" key="2">
    <source>
        <dbReference type="Proteomes" id="UP001345963"/>
    </source>
</evidence>
<protein>
    <submittedName>
        <fullName evidence="1">Uncharacterized protein</fullName>
    </submittedName>
</protein>
<dbReference type="Proteomes" id="UP001345963">
    <property type="component" value="Unassembled WGS sequence"/>
</dbReference>
<comment type="caution">
    <text evidence="1">The sequence shown here is derived from an EMBL/GenBank/DDBJ whole genome shotgun (WGS) entry which is preliminary data.</text>
</comment>
<accession>A0ABU7C577</accession>
<evidence type="ECO:0000313" key="1">
    <source>
        <dbReference type="EMBL" id="MED6257450.1"/>
    </source>
</evidence>
<proteinExistence type="predicted"/>
<sequence>MDLSASPSISQSIHLFSNICHFSCHLKHPSIRPSIFQATHSAHPSFIHLSIASIVHWDPVVTAAVILACPCRNTLTDLKQRTGECLYAFSQIIHTCVPRSAPKHKKGAVFPVVFSVCRCQVRLCH</sequence>
<dbReference type="EMBL" id="JAHUTI010079204">
    <property type="protein sequence ID" value="MED6257450.1"/>
    <property type="molecule type" value="Genomic_DNA"/>
</dbReference>
<organism evidence="1 2">
    <name type="scientific">Ataeniobius toweri</name>
    <dbReference type="NCBI Taxonomy" id="208326"/>
    <lineage>
        <taxon>Eukaryota</taxon>
        <taxon>Metazoa</taxon>
        <taxon>Chordata</taxon>
        <taxon>Craniata</taxon>
        <taxon>Vertebrata</taxon>
        <taxon>Euteleostomi</taxon>
        <taxon>Actinopterygii</taxon>
        <taxon>Neopterygii</taxon>
        <taxon>Teleostei</taxon>
        <taxon>Neoteleostei</taxon>
        <taxon>Acanthomorphata</taxon>
        <taxon>Ovalentaria</taxon>
        <taxon>Atherinomorphae</taxon>
        <taxon>Cyprinodontiformes</taxon>
        <taxon>Goodeidae</taxon>
        <taxon>Ataeniobius</taxon>
    </lineage>
</organism>
<gene>
    <name evidence="1" type="ORF">ATANTOWER_023626</name>
</gene>
<keyword evidence="2" id="KW-1185">Reference proteome</keyword>
<reference evidence="1 2" key="1">
    <citation type="submission" date="2021-07" db="EMBL/GenBank/DDBJ databases">
        <authorList>
            <person name="Palmer J.M."/>
        </authorList>
    </citation>
    <scope>NUCLEOTIDE SEQUENCE [LARGE SCALE GENOMIC DNA]</scope>
    <source>
        <strain evidence="1 2">AT_MEX2019</strain>
        <tissue evidence="1">Muscle</tissue>
    </source>
</reference>
<name>A0ABU7C577_9TELE</name>